<dbReference type="EMBL" id="BRXR01000001">
    <property type="protein sequence ID" value="GLC31131.1"/>
    <property type="molecule type" value="Genomic_DNA"/>
</dbReference>
<evidence type="ECO:0000313" key="2">
    <source>
        <dbReference type="Proteomes" id="UP001208567"/>
    </source>
</evidence>
<reference evidence="1 2" key="1">
    <citation type="journal article" date="2024" name="Int. J. Syst. Evol. Microbiol.">
        <title>Clostridium omnivorum sp. nov., isolated from anoxic soil under the treatment of reductive soil disinfestation.</title>
        <authorList>
            <person name="Ueki A."/>
            <person name="Tonouchi A."/>
            <person name="Kaku N."/>
            <person name="Honma S."/>
            <person name="Ueki K."/>
        </authorList>
    </citation>
    <scope>NUCLEOTIDE SEQUENCE [LARGE SCALE GENOMIC DNA]</scope>
    <source>
        <strain evidence="1 2">E14</strain>
    </source>
</reference>
<sequence length="66" mass="7828">MDIIEGKKIESTFYAVICWINDNDDWGLEKDWYKANSALEHTIDIEKVRNAYKSERENIAEENIFT</sequence>
<comment type="caution">
    <text evidence="1">The sequence shown here is derived from an EMBL/GenBank/DDBJ whole genome shotgun (WGS) entry which is preliminary data.</text>
</comment>
<accession>A0ABQ5N7M0</accession>
<keyword evidence="2" id="KW-1185">Reference proteome</keyword>
<proteinExistence type="predicted"/>
<evidence type="ECO:0000313" key="1">
    <source>
        <dbReference type="EMBL" id="GLC31131.1"/>
    </source>
</evidence>
<protein>
    <submittedName>
        <fullName evidence="1">Uncharacterized protein</fullName>
    </submittedName>
</protein>
<name>A0ABQ5N7M0_9CLOT</name>
<organism evidence="1 2">
    <name type="scientific">Clostridium omnivorum</name>
    <dbReference type="NCBI Taxonomy" id="1604902"/>
    <lineage>
        <taxon>Bacteria</taxon>
        <taxon>Bacillati</taxon>
        <taxon>Bacillota</taxon>
        <taxon>Clostridia</taxon>
        <taxon>Eubacteriales</taxon>
        <taxon>Clostridiaceae</taxon>
        <taxon>Clostridium</taxon>
    </lineage>
</organism>
<dbReference type="Proteomes" id="UP001208567">
    <property type="component" value="Unassembled WGS sequence"/>
</dbReference>
<gene>
    <name evidence="1" type="ORF">bsdE14_25410</name>
</gene>